<gene>
    <name evidence="2" type="primary">PLCG2_4</name>
    <name evidence="2" type="ORF">SK128_025591</name>
</gene>
<dbReference type="GO" id="GO:0051209">
    <property type="term" value="P:release of sequestered calcium ion into cytosol"/>
    <property type="evidence" value="ECO:0007669"/>
    <property type="project" value="TreeGrafter"/>
</dbReference>
<dbReference type="PROSITE" id="PS50007">
    <property type="entry name" value="PIPLC_X_DOMAIN"/>
    <property type="match status" value="1"/>
</dbReference>
<dbReference type="GO" id="GO:0010634">
    <property type="term" value="P:positive regulation of epithelial cell migration"/>
    <property type="evidence" value="ECO:0007669"/>
    <property type="project" value="TreeGrafter"/>
</dbReference>
<dbReference type="InterPro" id="IPR001192">
    <property type="entry name" value="PI-PLC_fam"/>
</dbReference>
<dbReference type="EMBL" id="JAXCGZ010012135">
    <property type="protein sequence ID" value="KAK7073767.1"/>
    <property type="molecule type" value="Genomic_DNA"/>
</dbReference>
<feature type="non-terminal residue" evidence="2">
    <location>
        <position position="147"/>
    </location>
</feature>
<dbReference type="GO" id="GO:0048015">
    <property type="term" value="P:phosphatidylinositol-mediated signaling"/>
    <property type="evidence" value="ECO:0007669"/>
    <property type="project" value="TreeGrafter"/>
</dbReference>
<keyword evidence="3" id="KW-1185">Reference proteome</keyword>
<evidence type="ECO:0000313" key="3">
    <source>
        <dbReference type="Proteomes" id="UP001381693"/>
    </source>
</evidence>
<protein>
    <submittedName>
        <fullName evidence="2">Phosphatidylinositol phospholipase C activity protein</fullName>
        <ecNumber evidence="2">3.1.4.11</ecNumber>
    </submittedName>
</protein>
<sequence>MSNNRLKEIFERVDDERRGEIGFDEFFELINIITWDKEVDKLMFKCENDNENLLERYSSDMSIVTLQEFQAFLIEQQQEDENCAARIIKNFVQDSQRDVQEPYFYIEEFMKYLFSKENQLWDRRYDRVHQDMTKSFSQYWIASSHNT</sequence>
<dbReference type="Gene3D" id="1.10.238.10">
    <property type="entry name" value="EF-hand"/>
    <property type="match status" value="1"/>
</dbReference>
<dbReference type="GO" id="GO:0005509">
    <property type="term" value="F:calcium ion binding"/>
    <property type="evidence" value="ECO:0007669"/>
    <property type="project" value="InterPro"/>
</dbReference>
<dbReference type="EC" id="3.1.4.11" evidence="2"/>
<dbReference type="PANTHER" id="PTHR10336:SF159">
    <property type="entry name" value="1-PHOSPHATIDYLINOSITOL 4,5-BISPHOSPHATE PHOSPHODIESTERASE GAMMA"/>
    <property type="match status" value="1"/>
</dbReference>
<evidence type="ECO:0000313" key="2">
    <source>
        <dbReference type="EMBL" id="KAK7073767.1"/>
    </source>
</evidence>
<name>A0AAN8WX95_HALRR</name>
<evidence type="ECO:0000259" key="1">
    <source>
        <dbReference type="PROSITE" id="PS50222"/>
    </source>
</evidence>
<proteinExistence type="predicted"/>
<dbReference type="InterPro" id="IPR011992">
    <property type="entry name" value="EF-hand-dom_pair"/>
</dbReference>
<dbReference type="AlphaFoldDB" id="A0AAN8WX95"/>
<dbReference type="GO" id="GO:0032587">
    <property type="term" value="C:ruffle membrane"/>
    <property type="evidence" value="ECO:0007669"/>
    <property type="project" value="TreeGrafter"/>
</dbReference>
<organism evidence="2 3">
    <name type="scientific">Halocaridina rubra</name>
    <name type="common">Hawaiian red shrimp</name>
    <dbReference type="NCBI Taxonomy" id="373956"/>
    <lineage>
        <taxon>Eukaryota</taxon>
        <taxon>Metazoa</taxon>
        <taxon>Ecdysozoa</taxon>
        <taxon>Arthropoda</taxon>
        <taxon>Crustacea</taxon>
        <taxon>Multicrustacea</taxon>
        <taxon>Malacostraca</taxon>
        <taxon>Eumalacostraca</taxon>
        <taxon>Eucarida</taxon>
        <taxon>Decapoda</taxon>
        <taxon>Pleocyemata</taxon>
        <taxon>Caridea</taxon>
        <taxon>Atyoidea</taxon>
        <taxon>Atyidae</taxon>
        <taxon>Halocaridina</taxon>
    </lineage>
</organism>
<dbReference type="SUPFAM" id="SSF47473">
    <property type="entry name" value="EF-hand"/>
    <property type="match status" value="1"/>
</dbReference>
<dbReference type="Pfam" id="PF23583">
    <property type="entry name" value="EF_HAND_2_PLCG"/>
    <property type="match status" value="1"/>
</dbReference>
<dbReference type="Proteomes" id="UP001381693">
    <property type="component" value="Unassembled WGS sequence"/>
</dbReference>
<dbReference type="InterPro" id="IPR002048">
    <property type="entry name" value="EF_hand_dom"/>
</dbReference>
<dbReference type="PANTHER" id="PTHR10336">
    <property type="entry name" value="PHOSPHOINOSITIDE-SPECIFIC PHOSPHOLIPASE C FAMILY PROTEIN"/>
    <property type="match status" value="1"/>
</dbReference>
<comment type="caution">
    <text evidence="2">The sequence shown here is derived from an EMBL/GenBank/DDBJ whole genome shotgun (WGS) entry which is preliminary data.</text>
</comment>
<dbReference type="InterPro" id="IPR057061">
    <property type="entry name" value="PLCG_EF-hand_2"/>
</dbReference>
<accession>A0AAN8WX95</accession>
<dbReference type="GO" id="GO:0046488">
    <property type="term" value="P:phosphatidylinositol metabolic process"/>
    <property type="evidence" value="ECO:0007669"/>
    <property type="project" value="TreeGrafter"/>
</dbReference>
<feature type="domain" description="EF-hand" evidence="1">
    <location>
        <begin position="1"/>
        <end position="36"/>
    </location>
</feature>
<dbReference type="GO" id="GO:0004435">
    <property type="term" value="F:phosphatidylinositol-4,5-bisphosphate phospholipase C activity"/>
    <property type="evidence" value="ECO:0007669"/>
    <property type="project" value="UniProtKB-EC"/>
</dbReference>
<dbReference type="PROSITE" id="PS50222">
    <property type="entry name" value="EF_HAND_2"/>
    <property type="match status" value="1"/>
</dbReference>
<keyword evidence="2" id="KW-0378">Hydrolase</keyword>
<reference evidence="2 3" key="1">
    <citation type="submission" date="2023-11" db="EMBL/GenBank/DDBJ databases">
        <title>Halocaridina rubra genome assembly.</title>
        <authorList>
            <person name="Smith C."/>
        </authorList>
    </citation>
    <scope>NUCLEOTIDE SEQUENCE [LARGE SCALE GENOMIC DNA]</scope>
    <source>
        <strain evidence="2">EP-1</strain>
        <tissue evidence="2">Whole</tissue>
    </source>
</reference>